<comment type="pathway">
    <text evidence="1">Purine metabolism; IMP biosynthesis via de novo pathway; 5-amino-1-(5-phospho-D-ribosyl)imidazole-4-carboxamide from 5-amino-1-(5-phospho-D-ribosyl)imidazole-4-carboxylate: step 1/2.</text>
</comment>
<dbReference type="InterPro" id="IPR050089">
    <property type="entry name" value="SAICAR_synthetase"/>
</dbReference>
<dbReference type="Gene3D" id="3.40.50.1970">
    <property type="match status" value="1"/>
</dbReference>
<dbReference type="UniPathway" id="UPA00074">
    <property type="reaction ID" value="UER00130"/>
</dbReference>
<dbReference type="Proteomes" id="UP000593567">
    <property type="component" value="Unassembled WGS sequence"/>
</dbReference>
<comment type="pathway">
    <text evidence="2">Purine metabolism; IMP biosynthesis via de novo pathway; 5-amino-1-(5-phospho-D-ribosyl)imidazole-4-carboxylate from 5-amino-1-(5-phospho-D-ribosyl)imidazole (carboxylase route): step 1/1.</text>
</comment>
<dbReference type="Pfam" id="PF00731">
    <property type="entry name" value="AIRC"/>
    <property type="match status" value="1"/>
</dbReference>
<evidence type="ECO:0000313" key="4">
    <source>
        <dbReference type="EMBL" id="KAF6036991.1"/>
    </source>
</evidence>
<keyword evidence="5" id="KW-1185">Reference proteome</keyword>
<feature type="domain" description="PurE" evidence="3">
    <location>
        <begin position="1"/>
        <end position="107"/>
    </location>
</feature>
<evidence type="ECO:0000256" key="2">
    <source>
        <dbReference type="ARBA" id="ARBA00004747"/>
    </source>
</evidence>
<accession>A0A7J7KGH6</accession>
<evidence type="ECO:0000259" key="3">
    <source>
        <dbReference type="SMART" id="SM01001"/>
    </source>
</evidence>
<gene>
    <name evidence="4" type="ORF">EB796_004690</name>
</gene>
<evidence type="ECO:0000313" key="5">
    <source>
        <dbReference type="Proteomes" id="UP000593567"/>
    </source>
</evidence>
<dbReference type="GO" id="GO:0005829">
    <property type="term" value="C:cytosol"/>
    <property type="evidence" value="ECO:0007669"/>
    <property type="project" value="TreeGrafter"/>
</dbReference>
<dbReference type="GO" id="GO:0006189">
    <property type="term" value="P:'de novo' IMP biosynthetic process"/>
    <property type="evidence" value="ECO:0007669"/>
    <property type="project" value="UniProtKB-UniPathway"/>
</dbReference>
<dbReference type="GO" id="GO:0004639">
    <property type="term" value="F:phosphoribosylaminoimidazolesuccinocarboxamide synthase activity"/>
    <property type="evidence" value="ECO:0007669"/>
    <property type="project" value="TreeGrafter"/>
</dbReference>
<organism evidence="4 5">
    <name type="scientific">Bugula neritina</name>
    <name type="common">Brown bryozoan</name>
    <name type="synonym">Sertularia neritina</name>
    <dbReference type="NCBI Taxonomy" id="10212"/>
    <lineage>
        <taxon>Eukaryota</taxon>
        <taxon>Metazoa</taxon>
        <taxon>Spiralia</taxon>
        <taxon>Lophotrochozoa</taxon>
        <taxon>Bryozoa</taxon>
        <taxon>Gymnolaemata</taxon>
        <taxon>Cheilostomatida</taxon>
        <taxon>Flustrina</taxon>
        <taxon>Buguloidea</taxon>
        <taxon>Bugulidae</taxon>
        <taxon>Bugula</taxon>
    </lineage>
</organism>
<comment type="caution">
    <text evidence="4">The sequence shown here is derived from an EMBL/GenBank/DDBJ whole genome shotgun (WGS) entry which is preliminary data.</text>
</comment>
<dbReference type="SMART" id="SM01001">
    <property type="entry name" value="AIRC"/>
    <property type="match status" value="1"/>
</dbReference>
<protein>
    <submittedName>
        <fullName evidence="4">PAICS</fullName>
    </submittedName>
</protein>
<dbReference type="OrthoDB" id="9991235at2759"/>
<name>A0A7J7KGH6_BUGNE</name>
<proteinExistence type="predicted"/>
<dbReference type="EMBL" id="VXIV02000639">
    <property type="protein sequence ID" value="KAF6036991.1"/>
    <property type="molecule type" value="Genomic_DNA"/>
</dbReference>
<evidence type="ECO:0000256" key="1">
    <source>
        <dbReference type="ARBA" id="ARBA00004672"/>
    </source>
</evidence>
<dbReference type="SUPFAM" id="SSF52255">
    <property type="entry name" value="N5-CAIR mutase (phosphoribosylaminoimidazole carboxylase, PurE)"/>
    <property type="match status" value="1"/>
</dbReference>
<dbReference type="InterPro" id="IPR000031">
    <property type="entry name" value="PurE_dom"/>
</dbReference>
<reference evidence="4" key="1">
    <citation type="submission" date="2020-06" db="EMBL/GenBank/DDBJ databases">
        <title>Draft genome of Bugula neritina, a colonial animal packing powerful symbionts and potential medicines.</title>
        <authorList>
            <person name="Rayko M."/>
        </authorList>
    </citation>
    <scope>NUCLEOTIDE SEQUENCE [LARGE SCALE GENOMIC DNA]</scope>
    <source>
        <strain evidence="4">Kwan_BN1</strain>
    </source>
</reference>
<dbReference type="PANTHER" id="PTHR43599">
    <property type="entry name" value="MULTIFUNCTIONAL PROTEIN ADE2"/>
    <property type="match status" value="1"/>
</dbReference>
<dbReference type="PANTHER" id="PTHR43599:SF3">
    <property type="entry name" value="SI:DKEY-6E2.2"/>
    <property type="match status" value="1"/>
</dbReference>
<dbReference type="AlphaFoldDB" id="A0A7J7KGH6"/>
<sequence length="121" mass="13024">MSRSNALLFCLPGDGIKTVFIAVAGRSNGLGPVVSANTPYPVYNCPPPSQESCNDIWSSLNMPTGVSCATIRNADGAAMAAAKDFGMTDHRIWSKLRANQLNTRIKLKKADKEVCSQYSEN</sequence>